<sequence length="232" mass="26017">MVGRAAGGKRKLRGGDAEDMAAATSPGGKRASPSRYNDYKEDAGGNVYTGMKVGGRHIWDYGAGEWRETKETADRWRIQYQVTKRRRGHAPPGSGVPIGTEYHWMIVAHQYVKKVDDNTYETNMEGLKYKLAHKRAGHDEWSIPTEHRRRTREVRILQDAIDRVEAQEAPGGTETHGRRRGRATSPLLKGQRTLEEMLGVHKPKPADQAQTTTDANDDVTTPSDLDEDEPDQ</sequence>
<protein>
    <submittedName>
        <fullName evidence="2">Uncharacterized protein</fullName>
    </submittedName>
</protein>
<proteinExistence type="predicted"/>
<keyword evidence="3" id="KW-0496">Mitochondrion</keyword>
<evidence type="ECO:0000313" key="4">
    <source>
        <dbReference type="Proteomes" id="UP000039324"/>
    </source>
</evidence>
<keyword evidence="4" id="KW-1185">Reference proteome</keyword>
<name>A0A0G4IGX2_PLABS</name>
<organism evidence="2 4">
    <name type="scientific">Plasmodiophora brassicae</name>
    <name type="common">Clubroot disease agent</name>
    <dbReference type="NCBI Taxonomy" id="37360"/>
    <lineage>
        <taxon>Eukaryota</taxon>
        <taxon>Sar</taxon>
        <taxon>Rhizaria</taxon>
        <taxon>Endomyxa</taxon>
        <taxon>Phytomyxea</taxon>
        <taxon>Plasmodiophorida</taxon>
        <taxon>Plasmodiophoridae</taxon>
        <taxon>Plasmodiophora</taxon>
    </lineage>
</organism>
<reference evidence="3 5" key="2">
    <citation type="submission" date="2018-03" db="EMBL/GenBank/DDBJ databases">
        <authorList>
            <person name="Fogelqvist J."/>
        </authorList>
    </citation>
    <scope>NUCLEOTIDE SEQUENCE [LARGE SCALE GENOMIC DNA]</scope>
</reference>
<geneLocation type="mitochondrion" evidence="3"/>
<accession>A0A0G4IGX2</accession>
<dbReference type="Proteomes" id="UP000290189">
    <property type="component" value="Unassembled WGS sequence"/>
</dbReference>
<reference evidence="2 4" key="1">
    <citation type="submission" date="2015-02" db="EMBL/GenBank/DDBJ databases">
        <authorList>
            <person name="Chooi Y.-H."/>
        </authorList>
    </citation>
    <scope>NUCLEOTIDE SEQUENCE [LARGE SCALE GENOMIC DNA]</scope>
    <source>
        <strain evidence="2">E3</strain>
    </source>
</reference>
<evidence type="ECO:0000313" key="2">
    <source>
        <dbReference type="EMBL" id="CEO94466.1"/>
    </source>
</evidence>
<dbReference type="EMBL" id="CDSF01000001">
    <property type="protein sequence ID" value="CEO94466.1"/>
    <property type="molecule type" value="Genomic_DNA"/>
</dbReference>
<dbReference type="Proteomes" id="UP000039324">
    <property type="component" value="Unassembled WGS sequence"/>
</dbReference>
<gene>
    <name evidence="2" type="ORF">PBRA_000251</name>
    <name evidence="3" type="ORF">PLBR_LOCUS4028</name>
</gene>
<evidence type="ECO:0000313" key="3">
    <source>
        <dbReference type="EMBL" id="SPQ96813.1"/>
    </source>
</evidence>
<evidence type="ECO:0000313" key="5">
    <source>
        <dbReference type="Proteomes" id="UP000290189"/>
    </source>
</evidence>
<dbReference type="AlphaFoldDB" id="A0A0G4IGX2"/>
<evidence type="ECO:0000256" key="1">
    <source>
        <dbReference type="SAM" id="MobiDB-lite"/>
    </source>
</evidence>
<feature type="region of interest" description="Disordered" evidence="1">
    <location>
        <begin position="1"/>
        <end position="40"/>
    </location>
</feature>
<dbReference type="EMBL" id="OVEO01000006">
    <property type="protein sequence ID" value="SPQ96813.1"/>
    <property type="molecule type" value="Genomic_DNA"/>
</dbReference>
<feature type="compositionally biased region" description="Low complexity" evidence="1">
    <location>
        <begin position="206"/>
        <end position="221"/>
    </location>
</feature>
<feature type="region of interest" description="Disordered" evidence="1">
    <location>
        <begin position="163"/>
        <end position="232"/>
    </location>
</feature>
<dbReference type="OrthoDB" id="4225980at2759"/>
<dbReference type="STRING" id="37360.A0A0G4IGX2"/>